<dbReference type="InterPro" id="IPR001347">
    <property type="entry name" value="SIS_dom"/>
</dbReference>
<proteinExistence type="inferred from homology"/>
<dbReference type="PROSITE" id="PS51464">
    <property type="entry name" value="SIS"/>
    <property type="match status" value="1"/>
</dbReference>
<dbReference type="Pfam" id="PF22645">
    <property type="entry name" value="GKRP_SIS_N"/>
    <property type="match status" value="1"/>
</dbReference>
<dbReference type="GO" id="GO:0016835">
    <property type="term" value="F:carbon-oxygen lyase activity"/>
    <property type="evidence" value="ECO:0007669"/>
    <property type="project" value="UniProtKB-UniRule"/>
</dbReference>
<dbReference type="EMBL" id="WQLB01000011">
    <property type="protein sequence ID" value="MVN87126.1"/>
    <property type="molecule type" value="Genomic_DNA"/>
</dbReference>
<dbReference type="GO" id="GO:0016803">
    <property type="term" value="F:ether hydrolase activity"/>
    <property type="evidence" value="ECO:0007669"/>
    <property type="project" value="TreeGrafter"/>
</dbReference>
<dbReference type="NCBIfam" id="NF003915">
    <property type="entry name" value="PRK05441.1"/>
    <property type="match status" value="1"/>
</dbReference>
<dbReference type="GO" id="GO:0097173">
    <property type="term" value="P:N-acetylmuramic acid catabolic process"/>
    <property type="evidence" value="ECO:0007669"/>
    <property type="project" value="UniProtKB-UniPathway"/>
</dbReference>
<dbReference type="EC" id="4.2.1.126" evidence="3"/>
<dbReference type="PANTHER" id="PTHR10088:SF4">
    <property type="entry name" value="GLUCOKINASE REGULATORY PROTEIN"/>
    <property type="match status" value="1"/>
</dbReference>
<dbReference type="Proteomes" id="UP000483286">
    <property type="component" value="Unassembled WGS sequence"/>
</dbReference>
<dbReference type="GO" id="GO:0046348">
    <property type="term" value="P:amino sugar catabolic process"/>
    <property type="evidence" value="ECO:0007669"/>
    <property type="project" value="InterPro"/>
</dbReference>
<feature type="domain" description="SIS" evidence="5">
    <location>
        <begin position="72"/>
        <end position="235"/>
    </location>
</feature>
<comment type="subunit">
    <text evidence="3">Homodimer.</text>
</comment>
<comment type="catalytic activity">
    <reaction evidence="3">
        <text>N-acetyl-D-muramate 6-phosphate + H2O = N-acetyl-D-glucosamine 6-phosphate + (R)-lactate</text>
        <dbReference type="Rhea" id="RHEA:26410"/>
        <dbReference type="ChEBI" id="CHEBI:15377"/>
        <dbReference type="ChEBI" id="CHEBI:16004"/>
        <dbReference type="ChEBI" id="CHEBI:57513"/>
        <dbReference type="ChEBI" id="CHEBI:58722"/>
        <dbReference type="EC" id="4.2.1.126"/>
    </reaction>
</comment>
<dbReference type="HAMAP" id="MF_00068">
    <property type="entry name" value="MurQ"/>
    <property type="match status" value="1"/>
</dbReference>
<dbReference type="GO" id="GO:0097367">
    <property type="term" value="F:carbohydrate derivative binding"/>
    <property type="evidence" value="ECO:0007669"/>
    <property type="project" value="InterPro"/>
</dbReference>
<dbReference type="AlphaFoldDB" id="A0A7C9IB38"/>
<evidence type="ECO:0000256" key="1">
    <source>
        <dbReference type="ARBA" id="ARBA00023239"/>
    </source>
</evidence>
<evidence type="ECO:0000259" key="5">
    <source>
        <dbReference type="PROSITE" id="PS51464"/>
    </source>
</evidence>
<comment type="caution">
    <text evidence="6">The sequence shown here is derived from an EMBL/GenBank/DDBJ whole genome shotgun (WGS) entry which is preliminary data.</text>
</comment>
<reference evidence="6 7" key="1">
    <citation type="submission" date="2019-12" db="EMBL/GenBank/DDBJ databases">
        <title>Deinococcus sp. HMF7620 Genome sequencing and assembly.</title>
        <authorList>
            <person name="Kang H."/>
            <person name="Kim H."/>
            <person name="Joh K."/>
        </authorList>
    </citation>
    <scope>NUCLEOTIDE SEQUENCE [LARGE SCALE GENOMIC DNA]</scope>
    <source>
        <strain evidence="6 7">HMF7620</strain>
    </source>
</reference>
<protein>
    <recommendedName>
        <fullName evidence="3">N-acetylmuramic acid 6-phosphate etherase</fullName>
        <shortName evidence="3">MurNAc-6-P etherase</shortName>
        <ecNumber evidence="3">4.2.1.126</ecNumber>
    </recommendedName>
    <alternativeName>
        <fullName evidence="3">N-acetylmuramic acid 6-phosphate hydrolase</fullName>
    </alternativeName>
    <alternativeName>
        <fullName evidence="3">N-acetylmuramic acid 6-phosphate lyase</fullName>
    </alternativeName>
</protein>
<comment type="pathway">
    <text evidence="3">Amino-sugar metabolism; N-acetylmuramate degradation.</text>
</comment>
<evidence type="ECO:0000256" key="2">
    <source>
        <dbReference type="ARBA" id="ARBA00023277"/>
    </source>
</evidence>
<feature type="active site" description="Proton donor" evidence="3">
    <location>
        <position position="100"/>
    </location>
</feature>
<name>A0A7C9IB38_9DEIO</name>
<evidence type="ECO:0000256" key="3">
    <source>
        <dbReference type="HAMAP-Rule" id="MF_00068"/>
    </source>
</evidence>
<dbReference type="PANTHER" id="PTHR10088">
    <property type="entry name" value="GLUCOKINASE REGULATORY PROTEIN"/>
    <property type="match status" value="1"/>
</dbReference>
<dbReference type="Gene3D" id="3.40.50.10490">
    <property type="entry name" value="Glucose-6-phosphate isomerase like protein, domain 1"/>
    <property type="match status" value="1"/>
</dbReference>
<keyword evidence="2 3" id="KW-0119">Carbohydrate metabolism</keyword>
<evidence type="ECO:0000313" key="6">
    <source>
        <dbReference type="EMBL" id="MVN87126.1"/>
    </source>
</evidence>
<keyword evidence="7" id="KW-1185">Reference proteome</keyword>
<keyword evidence="1 3" id="KW-0456">Lyase</keyword>
<dbReference type="CDD" id="cd05007">
    <property type="entry name" value="SIS_Etherase"/>
    <property type="match status" value="1"/>
</dbReference>
<dbReference type="GO" id="GO:0009254">
    <property type="term" value="P:peptidoglycan turnover"/>
    <property type="evidence" value="ECO:0007669"/>
    <property type="project" value="TreeGrafter"/>
</dbReference>
<feature type="region of interest" description="Disordered" evidence="4">
    <location>
        <begin position="1"/>
        <end position="26"/>
    </location>
</feature>
<dbReference type="InterPro" id="IPR046348">
    <property type="entry name" value="SIS_dom_sf"/>
</dbReference>
<accession>A0A7C9IB38</accession>
<dbReference type="InterPro" id="IPR040190">
    <property type="entry name" value="MURQ/GCKR"/>
</dbReference>
<dbReference type="InterPro" id="IPR005486">
    <property type="entry name" value="Glucokinase_regulatory_CS"/>
</dbReference>
<gene>
    <name evidence="3" type="primary">murQ</name>
    <name evidence="6" type="ORF">GO986_10130</name>
</gene>
<evidence type="ECO:0000256" key="4">
    <source>
        <dbReference type="SAM" id="MobiDB-lite"/>
    </source>
</evidence>
<dbReference type="UniPathway" id="UPA00342"/>
<dbReference type="SUPFAM" id="SSF53697">
    <property type="entry name" value="SIS domain"/>
    <property type="match status" value="1"/>
</dbReference>
<dbReference type="Gene3D" id="1.10.8.1080">
    <property type="match status" value="1"/>
</dbReference>
<sequence>MSDALTPPESSRPTPQLRPPDFRPTEAVHPGHTNLDQLELPALVQALADDQLGAVQAARAAAPQLARAAEAALLGLERGGRLLYAGAGTSGRLGVLDASELPPTFSWPETRAVAVIAGGERAIRHATEGAEDDEAAGERDLLALCPGPDDVLIAVAASGTTPWVLGALRAARGASTLTIGLANNPGTPLLAAADCPVLLDTGPELISGSTRLKAGTAQKIALNTLSSALMVRLGKVYGNLMVDLRASNAKLEARALRLVMHGAGADEASARAALSAAGGQVKLALVSLRLGVPVAEAGRLLDQADGHARLALGEQ</sequence>
<dbReference type="PROSITE" id="PS01272">
    <property type="entry name" value="GCKR"/>
    <property type="match status" value="1"/>
</dbReference>
<comment type="function">
    <text evidence="3">Specifically catalyzes the cleavage of the D-lactyl ether substituent of MurNAc 6-phosphate, producing GlcNAc 6-phosphate and D-lactate.</text>
</comment>
<dbReference type="InterPro" id="IPR005488">
    <property type="entry name" value="Etherase_MurQ"/>
</dbReference>
<feature type="active site" evidence="3">
    <location>
        <position position="131"/>
    </location>
</feature>
<evidence type="ECO:0000313" key="7">
    <source>
        <dbReference type="Proteomes" id="UP000483286"/>
    </source>
</evidence>
<dbReference type="NCBIfam" id="NF009222">
    <property type="entry name" value="PRK12570.1"/>
    <property type="match status" value="1"/>
</dbReference>
<comment type="miscellaneous">
    <text evidence="3">A lyase-type mechanism (elimination/hydration) is suggested for the cleavage of the lactyl ether bond of MurNAc 6-phosphate, with the formation of an alpha,beta-unsaturated aldehyde intermediate with (E)-stereochemistry, followed by the syn addition of water to give product.</text>
</comment>
<comment type="similarity">
    <text evidence="3">Belongs to the GCKR-like family. MurNAc-6-P etherase subfamily.</text>
</comment>
<dbReference type="RefSeq" id="WP_157459173.1">
    <property type="nucleotide sequence ID" value="NZ_WQLB01000011.1"/>
</dbReference>
<organism evidence="6 7">
    <name type="scientific">Deinococcus arboris</name>
    <dbReference type="NCBI Taxonomy" id="2682977"/>
    <lineage>
        <taxon>Bacteria</taxon>
        <taxon>Thermotogati</taxon>
        <taxon>Deinococcota</taxon>
        <taxon>Deinococci</taxon>
        <taxon>Deinococcales</taxon>
        <taxon>Deinococcaceae</taxon>
        <taxon>Deinococcus</taxon>
    </lineage>
</organism>